<organism evidence="5 6">
    <name type="scientific">Penstemon smallii</name>
    <dbReference type="NCBI Taxonomy" id="265156"/>
    <lineage>
        <taxon>Eukaryota</taxon>
        <taxon>Viridiplantae</taxon>
        <taxon>Streptophyta</taxon>
        <taxon>Embryophyta</taxon>
        <taxon>Tracheophyta</taxon>
        <taxon>Spermatophyta</taxon>
        <taxon>Magnoliopsida</taxon>
        <taxon>eudicotyledons</taxon>
        <taxon>Gunneridae</taxon>
        <taxon>Pentapetalae</taxon>
        <taxon>asterids</taxon>
        <taxon>lamiids</taxon>
        <taxon>Lamiales</taxon>
        <taxon>Plantaginaceae</taxon>
        <taxon>Cheloneae</taxon>
        <taxon>Penstemon</taxon>
    </lineage>
</organism>
<dbReference type="PROSITE" id="PS51375">
    <property type="entry name" value="PPR"/>
    <property type="match status" value="3"/>
</dbReference>
<reference evidence="5 6" key="1">
    <citation type="submission" date="2024-12" db="EMBL/GenBank/DDBJ databases">
        <title>The unique morphological basis and parallel evolutionary history of personate flowers in Penstemon.</title>
        <authorList>
            <person name="Depatie T.H."/>
            <person name="Wessinger C.A."/>
        </authorList>
    </citation>
    <scope>NUCLEOTIDE SEQUENCE [LARGE SCALE GENOMIC DNA]</scope>
    <source>
        <strain evidence="5">WTNN_2</strain>
        <tissue evidence="5">Leaf</tissue>
    </source>
</reference>
<dbReference type="Pfam" id="PF13812">
    <property type="entry name" value="PPR_3"/>
    <property type="match status" value="1"/>
</dbReference>
<dbReference type="InterPro" id="IPR002885">
    <property type="entry name" value="PPR_rpt"/>
</dbReference>
<evidence type="ECO:0000256" key="1">
    <source>
        <dbReference type="ARBA" id="ARBA00022737"/>
    </source>
</evidence>
<name>A0ABD3TNV1_9LAMI</name>
<keyword evidence="1" id="KW-0677">Repeat</keyword>
<feature type="repeat" description="PPR" evidence="2">
    <location>
        <begin position="364"/>
        <end position="398"/>
    </location>
</feature>
<evidence type="ECO:0000259" key="4">
    <source>
        <dbReference type="Pfam" id="PF23276"/>
    </source>
</evidence>
<feature type="repeat" description="PPR" evidence="2">
    <location>
        <begin position="431"/>
        <end position="465"/>
    </location>
</feature>
<evidence type="ECO:0000259" key="3">
    <source>
        <dbReference type="Pfam" id="PF17177"/>
    </source>
</evidence>
<dbReference type="Gene3D" id="1.25.40.10">
    <property type="entry name" value="Tetratricopeptide repeat domain"/>
    <property type="match status" value="4"/>
</dbReference>
<feature type="repeat" description="PPR" evidence="2">
    <location>
        <begin position="651"/>
        <end position="685"/>
    </location>
</feature>
<dbReference type="InterPro" id="IPR011990">
    <property type="entry name" value="TPR-like_helical_dom_sf"/>
</dbReference>
<dbReference type="NCBIfam" id="TIGR00756">
    <property type="entry name" value="PPR"/>
    <property type="match status" value="2"/>
</dbReference>
<dbReference type="PANTHER" id="PTHR47859:SF1">
    <property type="entry name" value="PENTATRICOPEPTIDE REPEAT-CONTAINING PROTEIN"/>
    <property type="match status" value="1"/>
</dbReference>
<protein>
    <recommendedName>
        <fullName evidence="7">Pentatricopeptide repeat-containing protein</fullName>
    </recommendedName>
</protein>
<feature type="domain" description="PROP1-like PPR" evidence="3">
    <location>
        <begin position="550"/>
        <end position="713"/>
    </location>
</feature>
<accession>A0ABD3TNV1</accession>
<dbReference type="PANTHER" id="PTHR47859">
    <property type="entry name" value="PENTATRICOPEPTIDE REPEAT-CONTAINING PROTEIN"/>
    <property type="match status" value="1"/>
</dbReference>
<dbReference type="InterPro" id="IPR057027">
    <property type="entry name" value="TPR_mt"/>
</dbReference>
<gene>
    <name evidence="5" type="ORF">ACJIZ3_023352</name>
</gene>
<dbReference type="AlphaFoldDB" id="A0ABD3TNV1"/>
<sequence length="807" mass="92108">MQRLLSIPNSLWELTAPEIGQKNATGSVETWRSSIKKAYWQDKPVSGCRQMEIVEALCSGEEGNRKKASSLLSRLVSKRQDLQSRDFIFIFEYCARKPDPLFAMETWKLMEAERIAPSDRCFFLTIQALGKGGYLKEAFNLVSTLEEPSVMNPPLPMYNNLLQACVQLRSLKYANECLNIMEHQAVGKNEITYGLLLKLAVLQDDLSAVHEIWKECIKRYNPSIMLLGLFIESLSKLKDLESANVTLQQMVNVAFQQNLRFVKTSKGKWHHLRLDIPIPCRKKLTWKDDGENTHIPINLQSENHKDEEVKATVLSLSKKPVARPAMTLLSRSFNNVLEACASMRNVVLAEQLFSQMQNLGLEQTRFTYKAYIRALVSVKGFHDGLEMLKVMQQKNIEPFDSTFAAISVGCSRALELDLAENLLDQIPKCPYAYPYNALLEACDILDNPERAVRVFAKMKQRNVKLDIKTYAALIKLFGNVNARYEEGNLSSQIDVAKRINVMEKDMMRLGIEHSHLSMQFMLRAFAMEGMINELKKQFVNGNTDLQMSSYETVLHSLVEAEESHMAIRVFKNMVSHGFPLSQPIYTTMINCCSYIECYRSACALVSMMIRGGCPLHIKAYTAFMKVLLKFEDFNEGLELLDHVISEGILPDVILYNTILRAADEKGRIDVIELIVEHMHQEKVRPDSGTIRLVLSAYVNNGFHATAVEALHVLSMRMISEQDDILEEAKLKYEDLIFDEDLDFESQIIEIFKESVNLAEALLFLRWCATFECHISWLPNESLWAKRISSDYASRQSSSWTKESIKIG</sequence>
<dbReference type="Pfam" id="PF17177">
    <property type="entry name" value="PPR_long"/>
    <property type="match status" value="1"/>
</dbReference>
<evidence type="ECO:0000256" key="2">
    <source>
        <dbReference type="PROSITE-ProRule" id="PRU00708"/>
    </source>
</evidence>
<dbReference type="EMBL" id="JBJXBP010000003">
    <property type="protein sequence ID" value="KAL3838761.1"/>
    <property type="molecule type" value="Genomic_DNA"/>
</dbReference>
<comment type="caution">
    <text evidence="5">The sequence shown here is derived from an EMBL/GenBank/DDBJ whole genome shotgun (WGS) entry which is preliminary data.</text>
</comment>
<evidence type="ECO:0000313" key="5">
    <source>
        <dbReference type="EMBL" id="KAL3838761.1"/>
    </source>
</evidence>
<proteinExistence type="predicted"/>
<dbReference type="Pfam" id="PF23276">
    <property type="entry name" value="TPR_24"/>
    <property type="match status" value="1"/>
</dbReference>
<feature type="domain" description="Pentatricopeptide repeat-containing protein-mitochondrial" evidence="4">
    <location>
        <begin position="335"/>
        <end position="457"/>
    </location>
</feature>
<evidence type="ECO:0008006" key="7">
    <source>
        <dbReference type="Google" id="ProtNLM"/>
    </source>
</evidence>
<keyword evidence="6" id="KW-1185">Reference proteome</keyword>
<evidence type="ECO:0000313" key="6">
    <source>
        <dbReference type="Proteomes" id="UP001634393"/>
    </source>
</evidence>
<dbReference type="Proteomes" id="UP001634393">
    <property type="component" value="Unassembled WGS sequence"/>
</dbReference>
<dbReference type="InterPro" id="IPR033443">
    <property type="entry name" value="PROP1-like_PPR_dom"/>
</dbReference>